<dbReference type="Gene3D" id="2.40.50.140">
    <property type="entry name" value="Nucleic acid-binding proteins"/>
    <property type="match status" value="1"/>
</dbReference>
<keyword evidence="3 15" id="KW-0547">Nucleotide-binding</keyword>
<sequence length="663" mass="76764">MDLKEIKVTPKKKEILNSMGIDSVEDLLTHYPFRYEENVVKPFDEWEKEEKVFFEGLIISSPRLSRFGYKKSVTRFKVLYDEEEIDLTLFNRPWIQNFKVNSKITISGKYEGNYKVTVMQYNSQPIEEQLGIVPVYNVKDGINQRDLRKYMKNALEAFQIGNFIPTDLQQKYKLIDKHKALYYIHFPVKREMLKQSMRCLKYEEFLKFQLKMQYYKHQNEEITKQAKEFDEAKIYKAIDNLPFKLTDDQMNAIKDILEDLKSNHIMYRLVQGDVGSGKTLVAVMAMYASALAGQQSAFLAPTEILAKQHMANVSKVLEPYGVRVELLFSSLATKEKKRVNEELRNGEIDVIVGTHALFQNEVEYHNLGLVIADEQHRFGVEQRRKLLEKGENVDFLLMSATPIPRTLATSLYGDMDVSSIEELPKGRKPIITTLVKESSMRTILQDVLSYIDEGNQCYIVCPAIERNDEYVMRNVEELYQNMRSTLPEKYRMHYLHGKMSTEEKDEIMQSFVNKEFDILIATSVIEVGVDVKDANIMVIYDAERFGLSQIHQLRGRVGRGDKQGYCYLLTKSKDPDSLKRLQILCDSNDGFEISKQDLMIRGPGDMLGKRQSGIPGFILGDIIMDDNILEVAKQDATDLLGNLDHYPQIKQYILKKELTSFID</sequence>
<dbReference type="InterPro" id="IPR011545">
    <property type="entry name" value="DEAD/DEAH_box_helicase_dom"/>
</dbReference>
<dbReference type="PANTHER" id="PTHR47964">
    <property type="entry name" value="ATP-DEPENDENT DNA HELICASE HOMOLOG RECG, CHLOROPLASTIC"/>
    <property type="match status" value="1"/>
</dbReference>
<comment type="catalytic activity">
    <reaction evidence="14 15">
        <text>ATP + H2O = ADP + phosphate + H(+)</text>
        <dbReference type="Rhea" id="RHEA:13065"/>
        <dbReference type="ChEBI" id="CHEBI:15377"/>
        <dbReference type="ChEBI" id="CHEBI:15378"/>
        <dbReference type="ChEBI" id="CHEBI:30616"/>
        <dbReference type="ChEBI" id="CHEBI:43474"/>
        <dbReference type="ChEBI" id="CHEBI:456216"/>
        <dbReference type="EC" id="5.6.2.4"/>
    </reaction>
</comment>
<dbReference type="Pfam" id="PF00270">
    <property type="entry name" value="DEAD"/>
    <property type="match status" value="1"/>
</dbReference>
<dbReference type="CDD" id="cd17992">
    <property type="entry name" value="DEXHc_RecG"/>
    <property type="match status" value="1"/>
</dbReference>
<dbReference type="GO" id="GO:0016787">
    <property type="term" value="F:hydrolase activity"/>
    <property type="evidence" value="ECO:0007669"/>
    <property type="project" value="UniProtKB-KW"/>
</dbReference>
<dbReference type="SMART" id="SM00490">
    <property type="entry name" value="HELICc"/>
    <property type="match status" value="1"/>
</dbReference>
<feature type="domain" description="Helicase ATP-binding" evidence="16">
    <location>
        <begin position="259"/>
        <end position="420"/>
    </location>
</feature>
<keyword evidence="10 15" id="KW-0234">DNA repair</keyword>
<dbReference type="SUPFAM" id="SSF52540">
    <property type="entry name" value="P-loop containing nucleoside triphosphate hydrolases"/>
    <property type="match status" value="2"/>
</dbReference>
<dbReference type="NCBIfam" id="NF008168">
    <property type="entry name" value="PRK10917.2-2"/>
    <property type="match status" value="1"/>
</dbReference>
<dbReference type="Proteomes" id="UP001230220">
    <property type="component" value="Unassembled WGS sequence"/>
</dbReference>
<organism evidence="18 19">
    <name type="scientific">Breznakia pachnodae</name>
    <dbReference type="NCBI Taxonomy" id="265178"/>
    <lineage>
        <taxon>Bacteria</taxon>
        <taxon>Bacillati</taxon>
        <taxon>Bacillota</taxon>
        <taxon>Erysipelotrichia</taxon>
        <taxon>Erysipelotrichales</taxon>
        <taxon>Erysipelotrichaceae</taxon>
        <taxon>Breznakia</taxon>
    </lineage>
</organism>
<protein>
    <recommendedName>
        <fullName evidence="2 15">ATP-dependent DNA helicase RecG</fullName>
        <ecNumber evidence="13 15">5.6.2.4</ecNumber>
    </recommendedName>
</protein>
<dbReference type="PANTHER" id="PTHR47964:SF1">
    <property type="entry name" value="ATP-DEPENDENT DNA HELICASE HOMOLOG RECG, CHLOROPLASTIC"/>
    <property type="match status" value="1"/>
</dbReference>
<evidence type="ECO:0000256" key="12">
    <source>
        <dbReference type="ARBA" id="ARBA00034617"/>
    </source>
</evidence>
<dbReference type="InterPro" id="IPR001650">
    <property type="entry name" value="Helicase_C-like"/>
</dbReference>
<evidence type="ECO:0000259" key="16">
    <source>
        <dbReference type="PROSITE" id="PS51192"/>
    </source>
</evidence>
<keyword evidence="8" id="KW-0238">DNA-binding</keyword>
<keyword evidence="19" id="KW-1185">Reference proteome</keyword>
<proteinExistence type="inferred from homology"/>
<dbReference type="SUPFAM" id="SSF50249">
    <property type="entry name" value="Nucleic acid-binding proteins"/>
    <property type="match status" value="1"/>
</dbReference>
<comment type="similarity">
    <text evidence="1 15">Belongs to the helicase family. RecG subfamily.</text>
</comment>
<keyword evidence="9 15" id="KW-0233">DNA recombination</keyword>
<dbReference type="SMART" id="SM00487">
    <property type="entry name" value="DEXDc"/>
    <property type="match status" value="1"/>
</dbReference>
<evidence type="ECO:0000259" key="17">
    <source>
        <dbReference type="PROSITE" id="PS51194"/>
    </source>
</evidence>
<dbReference type="NCBIfam" id="TIGR00643">
    <property type="entry name" value="recG"/>
    <property type="match status" value="1"/>
</dbReference>
<evidence type="ECO:0000313" key="18">
    <source>
        <dbReference type="EMBL" id="MDQ0361701.1"/>
    </source>
</evidence>
<dbReference type="RefSeq" id="WP_307408654.1">
    <property type="nucleotide sequence ID" value="NZ_JAUSUR010000004.1"/>
</dbReference>
<keyword evidence="5 15" id="KW-0378">Hydrolase</keyword>
<dbReference type="EC" id="5.6.2.4" evidence="13 15"/>
<evidence type="ECO:0000256" key="15">
    <source>
        <dbReference type="RuleBase" id="RU363016"/>
    </source>
</evidence>
<evidence type="ECO:0000256" key="14">
    <source>
        <dbReference type="ARBA" id="ARBA00048988"/>
    </source>
</evidence>
<evidence type="ECO:0000256" key="8">
    <source>
        <dbReference type="ARBA" id="ARBA00023125"/>
    </source>
</evidence>
<evidence type="ECO:0000256" key="13">
    <source>
        <dbReference type="ARBA" id="ARBA00034808"/>
    </source>
</evidence>
<evidence type="ECO:0000256" key="6">
    <source>
        <dbReference type="ARBA" id="ARBA00022806"/>
    </source>
</evidence>
<comment type="function">
    <text evidence="15">Plays a critical role in recombination and DNA repair. Helps process Holliday junction intermediates to mature products by catalyzing branch migration. Has replication fork regression activity, unwinds stalled or blocked replication forks to make a HJ that can be resolved. Has a DNA unwinding activity characteristic of a DNA helicase with 3'-5' polarity.</text>
</comment>
<comment type="catalytic activity">
    <reaction evidence="12 15">
        <text>Couples ATP hydrolysis with the unwinding of duplex DNA by translocating in the 3'-5' direction.</text>
        <dbReference type="EC" id="5.6.2.4"/>
    </reaction>
</comment>
<keyword evidence="6 15" id="KW-0347">Helicase</keyword>
<dbReference type="InterPro" id="IPR047112">
    <property type="entry name" value="RecG/Mfd"/>
</dbReference>
<feature type="domain" description="Helicase C-terminal" evidence="17">
    <location>
        <begin position="443"/>
        <end position="599"/>
    </location>
</feature>
<evidence type="ECO:0000256" key="5">
    <source>
        <dbReference type="ARBA" id="ARBA00022801"/>
    </source>
</evidence>
<dbReference type="Pfam" id="PF00271">
    <property type="entry name" value="Helicase_C"/>
    <property type="match status" value="1"/>
</dbReference>
<gene>
    <name evidence="18" type="ORF">J2S15_002451</name>
</gene>
<accession>A0ABU0E4Q3</accession>
<evidence type="ECO:0000256" key="11">
    <source>
        <dbReference type="ARBA" id="ARBA00023235"/>
    </source>
</evidence>
<evidence type="ECO:0000256" key="3">
    <source>
        <dbReference type="ARBA" id="ARBA00022741"/>
    </source>
</evidence>
<dbReference type="InterPro" id="IPR012340">
    <property type="entry name" value="NA-bd_OB-fold"/>
</dbReference>
<dbReference type="PROSITE" id="PS51192">
    <property type="entry name" value="HELICASE_ATP_BIND_1"/>
    <property type="match status" value="1"/>
</dbReference>
<evidence type="ECO:0000256" key="1">
    <source>
        <dbReference type="ARBA" id="ARBA00007504"/>
    </source>
</evidence>
<evidence type="ECO:0000313" key="19">
    <source>
        <dbReference type="Proteomes" id="UP001230220"/>
    </source>
</evidence>
<dbReference type="InterPro" id="IPR045562">
    <property type="entry name" value="RecG_dom3_C"/>
</dbReference>
<evidence type="ECO:0000256" key="9">
    <source>
        <dbReference type="ARBA" id="ARBA00023172"/>
    </source>
</evidence>
<dbReference type="InterPro" id="IPR004609">
    <property type="entry name" value="ATP-dep_DNA_helicase_RecG"/>
</dbReference>
<keyword evidence="11" id="KW-0413">Isomerase</keyword>
<dbReference type="Pfam" id="PF19833">
    <property type="entry name" value="RecG_dom3_C"/>
    <property type="match status" value="1"/>
</dbReference>
<dbReference type="NCBIfam" id="NF008165">
    <property type="entry name" value="PRK10917.1-3"/>
    <property type="match status" value="1"/>
</dbReference>
<evidence type="ECO:0000256" key="10">
    <source>
        <dbReference type="ARBA" id="ARBA00023204"/>
    </source>
</evidence>
<dbReference type="InterPro" id="IPR014001">
    <property type="entry name" value="Helicase_ATP-bd"/>
</dbReference>
<evidence type="ECO:0000256" key="4">
    <source>
        <dbReference type="ARBA" id="ARBA00022763"/>
    </source>
</evidence>
<dbReference type="Gene3D" id="3.40.50.300">
    <property type="entry name" value="P-loop containing nucleotide triphosphate hydrolases"/>
    <property type="match status" value="2"/>
</dbReference>
<keyword evidence="4 15" id="KW-0227">DNA damage</keyword>
<dbReference type="PROSITE" id="PS51194">
    <property type="entry name" value="HELICASE_CTER"/>
    <property type="match status" value="1"/>
</dbReference>
<dbReference type="EMBL" id="JAUSUR010000004">
    <property type="protein sequence ID" value="MDQ0361701.1"/>
    <property type="molecule type" value="Genomic_DNA"/>
</dbReference>
<dbReference type="InterPro" id="IPR027417">
    <property type="entry name" value="P-loop_NTPase"/>
</dbReference>
<reference evidence="18 19" key="1">
    <citation type="submission" date="2023-07" db="EMBL/GenBank/DDBJ databases">
        <title>Genomic Encyclopedia of Type Strains, Phase IV (KMG-IV): sequencing the most valuable type-strain genomes for metagenomic binning, comparative biology and taxonomic classification.</title>
        <authorList>
            <person name="Goeker M."/>
        </authorList>
    </citation>
    <scope>NUCLEOTIDE SEQUENCE [LARGE SCALE GENOMIC DNA]</scope>
    <source>
        <strain evidence="18 19">DSM 16784</strain>
    </source>
</reference>
<name>A0ABU0E4Q3_9FIRM</name>
<comment type="caution">
    <text evidence="18">The sequence shown here is derived from an EMBL/GenBank/DDBJ whole genome shotgun (WGS) entry which is preliminary data.</text>
</comment>
<evidence type="ECO:0000256" key="2">
    <source>
        <dbReference type="ARBA" id="ARBA00017846"/>
    </source>
</evidence>
<evidence type="ECO:0000256" key="7">
    <source>
        <dbReference type="ARBA" id="ARBA00022840"/>
    </source>
</evidence>
<dbReference type="InterPro" id="IPR033454">
    <property type="entry name" value="RecG_wedge"/>
</dbReference>
<dbReference type="GO" id="GO:0003678">
    <property type="term" value="F:DNA helicase activity"/>
    <property type="evidence" value="ECO:0007669"/>
    <property type="project" value="UniProtKB-EC"/>
</dbReference>
<keyword evidence="7 15" id="KW-0067">ATP-binding</keyword>
<dbReference type="Pfam" id="PF17191">
    <property type="entry name" value="RecG_wedge"/>
    <property type="match status" value="1"/>
</dbReference>